<dbReference type="EMBL" id="JABBJJ010000126">
    <property type="protein sequence ID" value="NMO18170.1"/>
    <property type="molecule type" value="Genomic_DNA"/>
</dbReference>
<keyword evidence="1" id="KW-1133">Transmembrane helix</keyword>
<keyword evidence="1" id="KW-0812">Transmembrane</keyword>
<reference evidence="2 3" key="1">
    <citation type="submission" date="2020-04" db="EMBL/GenBank/DDBJ databases">
        <title>Draft genome of Pyxidicoccus fallax type strain.</title>
        <authorList>
            <person name="Whitworth D.E."/>
        </authorList>
    </citation>
    <scope>NUCLEOTIDE SEQUENCE [LARGE SCALE GENOMIC DNA]</scope>
    <source>
        <strain evidence="2 3">DSM 14698</strain>
    </source>
</reference>
<keyword evidence="3" id="KW-1185">Reference proteome</keyword>
<evidence type="ECO:0000313" key="2">
    <source>
        <dbReference type="EMBL" id="NMO18170.1"/>
    </source>
</evidence>
<accession>A0A848LKD6</accession>
<dbReference type="Proteomes" id="UP000518300">
    <property type="component" value="Unassembled WGS sequence"/>
</dbReference>
<name>A0A848LKD6_9BACT</name>
<sequence>MTSKYNPAQLDTQLDALRKATLGTDGTRQGSFAELFQTFMDIADAPALLDVSKPTKDKTLQGVIETCARRLVGNNALSIQGLTMLRVDRAGFLHGSFFAGASFGTFFYFEKERQGLLAFAQGGGVTRFARMTWVDLPEGGIPVRGPPAGSQRS</sequence>
<evidence type="ECO:0000256" key="1">
    <source>
        <dbReference type="SAM" id="Phobius"/>
    </source>
</evidence>
<dbReference type="RefSeq" id="WP_169347444.1">
    <property type="nucleotide sequence ID" value="NZ_JABBJJ010000126.1"/>
</dbReference>
<comment type="caution">
    <text evidence="2">The sequence shown here is derived from an EMBL/GenBank/DDBJ whole genome shotgun (WGS) entry which is preliminary data.</text>
</comment>
<proteinExistence type="predicted"/>
<organism evidence="2 3">
    <name type="scientific">Pyxidicoccus fallax</name>
    <dbReference type="NCBI Taxonomy" id="394095"/>
    <lineage>
        <taxon>Bacteria</taxon>
        <taxon>Pseudomonadati</taxon>
        <taxon>Myxococcota</taxon>
        <taxon>Myxococcia</taxon>
        <taxon>Myxococcales</taxon>
        <taxon>Cystobacterineae</taxon>
        <taxon>Myxococcaceae</taxon>
        <taxon>Pyxidicoccus</taxon>
    </lineage>
</organism>
<keyword evidence="1" id="KW-0472">Membrane</keyword>
<gene>
    <name evidence="2" type="ORF">HG543_25410</name>
</gene>
<protein>
    <submittedName>
        <fullName evidence="2">Uncharacterized protein</fullName>
    </submittedName>
</protein>
<evidence type="ECO:0000313" key="3">
    <source>
        <dbReference type="Proteomes" id="UP000518300"/>
    </source>
</evidence>
<dbReference type="AlphaFoldDB" id="A0A848LKD6"/>
<feature type="transmembrane region" description="Helical" evidence="1">
    <location>
        <begin position="91"/>
        <end position="109"/>
    </location>
</feature>